<reference evidence="11 12" key="1">
    <citation type="submission" date="2017-12" db="EMBL/GenBank/DDBJ databases">
        <title>Hemimetabolous genomes reveal molecular basis of termite eusociality.</title>
        <authorList>
            <person name="Harrison M.C."/>
            <person name="Jongepier E."/>
            <person name="Robertson H.M."/>
            <person name="Arning N."/>
            <person name="Bitard-Feildel T."/>
            <person name="Chao H."/>
            <person name="Childers C.P."/>
            <person name="Dinh H."/>
            <person name="Doddapaneni H."/>
            <person name="Dugan S."/>
            <person name="Gowin J."/>
            <person name="Greiner C."/>
            <person name="Han Y."/>
            <person name="Hu H."/>
            <person name="Hughes D.S.T."/>
            <person name="Huylmans A.-K."/>
            <person name="Kemena C."/>
            <person name="Kremer L.P.M."/>
            <person name="Lee S.L."/>
            <person name="Lopez-Ezquerra A."/>
            <person name="Mallet L."/>
            <person name="Monroy-Kuhn J.M."/>
            <person name="Moser A."/>
            <person name="Murali S.C."/>
            <person name="Muzny D.M."/>
            <person name="Otani S."/>
            <person name="Piulachs M.-D."/>
            <person name="Poelchau M."/>
            <person name="Qu J."/>
            <person name="Schaub F."/>
            <person name="Wada-Katsumata A."/>
            <person name="Worley K.C."/>
            <person name="Xie Q."/>
            <person name="Ylla G."/>
            <person name="Poulsen M."/>
            <person name="Gibbs R.A."/>
            <person name="Schal C."/>
            <person name="Richards S."/>
            <person name="Belles X."/>
            <person name="Korb J."/>
            <person name="Bornberg-Bauer E."/>
        </authorList>
    </citation>
    <scope>NUCLEOTIDE SEQUENCE [LARGE SCALE GENOMIC DNA]</scope>
    <source>
        <tissue evidence="11">Whole body</tissue>
    </source>
</reference>
<evidence type="ECO:0000256" key="6">
    <source>
        <dbReference type="ARBA" id="ARBA00022833"/>
    </source>
</evidence>
<dbReference type="Proteomes" id="UP000235965">
    <property type="component" value="Unassembled WGS sequence"/>
</dbReference>
<dbReference type="PROSITE" id="PS00028">
    <property type="entry name" value="ZINC_FINGER_C2H2_1"/>
    <property type="match status" value="6"/>
</dbReference>
<comment type="subcellular location">
    <subcellularLocation>
        <location evidence="1">Nucleus</location>
    </subcellularLocation>
</comment>
<dbReference type="GO" id="GO:1990837">
    <property type="term" value="F:sequence-specific double-stranded DNA binding"/>
    <property type="evidence" value="ECO:0007669"/>
    <property type="project" value="UniProtKB-ARBA"/>
</dbReference>
<dbReference type="Pfam" id="PF00096">
    <property type="entry name" value="zf-C2H2"/>
    <property type="match status" value="5"/>
</dbReference>
<keyword evidence="8" id="KW-0539">Nucleus</keyword>
<evidence type="ECO:0000256" key="8">
    <source>
        <dbReference type="ARBA" id="ARBA00023242"/>
    </source>
</evidence>
<keyword evidence="4" id="KW-0677">Repeat</keyword>
<keyword evidence="7" id="KW-0238">DNA-binding</keyword>
<feature type="domain" description="C2H2-type" evidence="10">
    <location>
        <begin position="304"/>
        <end position="331"/>
    </location>
</feature>
<feature type="domain" description="C2H2-type" evidence="10">
    <location>
        <begin position="220"/>
        <end position="247"/>
    </location>
</feature>
<evidence type="ECO:0000313" key="12">
    <source>
        <dbReference type="Proteomes" id="UP000235965"/>
    </source>
</evidence>
<accession>A0A2J7RF91</accession>
<gene>
    <name evidence="11" type="ORF">B7P43_G11050</name>
</gene>
<dbReference type="InterPro" id="IPR036236">
    <property type="entry name" value="Znf_C2H2_sf"/>
</dbReference>
<dbReference type="SUPFAM" id="SSF57716">
    <property type="entry name" value="Glucocorticoid receptor-like (DNA-binding domain)"/>
    <property type="match status" value="1"/>
</dbReference>
<evidence type="ECO:0000256" key="5">
    <source>
        <dbReference type="ARBA" id="ARBA00022771"/>
    </source>
</evidence>
<dbReference type="GO" id="GO:0008270">
    <property type="term" value="F:zinc ion binding"/>
    <property type="evidence" value="ECO:0007669"/>
    <property type="project" value="UniProtKB-KW"/>
</dbReference>
<dbReference type="FunFam" id="3.30.160.60:FF:000443">
    <property type="entry name" value="Zinc finger protein 41"/>
    <property type="match status" value="1"/>
</dbReference>
<dbReference type="Gene3D" id="3.30.160.60">
    <property type="entry name" value="Classic Zinc Finger"/>
    <property type="match status" value="7"/>
</dbReference>
<keyword evidence="3" id="KW-0479">Metal-binding</keyword>
<evidence type="ECO:0000256" key="2">
    <source>
        <dbReference type="ARBA" id="ARBA00006991"/>
    </source>
</evidence>
<dbReference type="SUPFAM" id="SSF57667">
    <property type="entry name" value="beta-beta-alpha zinc fingers"/>
    <property type="match status" value="5"/>
</dbReference>
<comment type="caution">
    <text evidence="11">The sequence shown here is derived from an EMBL/GenBank/DDBJ whole genome shotgun (WGS) entry which is preliminary data.</text>
</comment>
<sequence>MLCMGSSLYTRVLLQVELGDGLPTQVCNECVTHLNAALTFKEKCLTADSILRHLLNIAEAQSSKEQKDEKAVAPELSPLLCNDRDASQDGAQGIWSSNVCSETAEKNSSSMKSGISDISSSVVKNGLDVDINCAPTEDKQYICPPCGKQYLLSGAFKKHLSMKHEMNDKHIEELIVKNNGGSIVNKPANKKTCLCNVCGKQVNSVQFKQHIRSHEQNFQHLCTYCGKKYLTKFRLTQHIRVHTGEKPFACNVCNKRFHEKSLLRSHQRRYLKQRPLQCTVCEKRFTNRSHLNTHLMVHTGEKPFKCSVCGMEFRSNNHLKRHFKLHSGEKSYSCSVCGKAFIQKSNYVQHLAVHREDKPFKCSECGKGFSYKCSLKMHVEVHRKKFGKLEEGI</sequence>
<dbReference type="PANTHER" id="PTHR16515">
    <property type="entry name" value="PR DOMAIN ZINC FINGER PROTEIN"/>
    <property type="match status" value="1"/>
</dbReference>
<dbReference type="PROSITE" id="PS50157">
    <property type="entry name" value="ZINC_FINGER_C2H2_2"/>
    <property type="match status" value="7"/>
</dbReference>
<comment type="similarity">
    <text evidence="2">Belongs to the krueppel C2H2-type zinc-finger protein family.</text>
</comment>
<protein>
    <recommendedName>
        <fullName evidence="10">C2H2-type domain-containing protein</fullName>
    </recommendedName>
</protein>
<dbReference type="OrthoDB" id="654211at2759"/>
<feature type="domain" description="C2H2-type" evidence="10">
    <location>
        <begin position="248"/>
        <end position="275"/>
    </location>
</feature>
<evidence type="ECO:0000256" key="9">
    <source>
        <dbReference type="PROSITE-ProRule" id="PRU00042"/>
    </source>
</evidence>
<dbReference type="FunFam" id="3.30.160.60:FF:001297">
    <property type="entry name" value="Zinc finger and SCAN domain-containing protein 2"/>
    <property type="match status" value="1"/>
</dbReference>
<dbReference type="FunFam" id="3.30.160.60:FF:001498">
    <property type="entry name" value="Zinc finger protein 404"/>
    <property type="match status" value="1"/>
</dbReference>
<evidence type="ECO:0000256" key="1">
    <source>
        <dbReference type="ARBA" id="ARBA00004123"/>
    </source>
</evidence>
<name>A0A2J7RF91_9NEOP</name>
<evidence type="ECO:0000313" key="11">
    <source>
        <dbReference type="EMBL" id="PNF39487.1"/>
    </source>
</evidence>
<keyword evidence="5 9" id="KW-0863">Zinc-finger</keyword>
<dbReference type="InterPro" id="IPR013087">
    <property type="entry name" value="Znf_C2H2_type"/>
</dbReference>
<feature type="domain" description="C2H2-type" evidence="10">
    <location>
        <begin position="141"/>
        <end position="169"/>
    </location>
</feature>
<feature type="domain" description="C2H2-type" evidence="10">
    <location>
        <begin position="332"/>
        <end position="359"/>
    </location>
</feature>
<dbReference type="FunFam" id="3.30.160.60:FF:000303">
    <property type="entry name" value="Zinc finger protein 41"/>
    <property type="match status" value="1"/>
</dbReference>
<keyword evidence="12" id="KW-1185">Reference proteome</keyword>
<organism evidence="11 12">
    <name type="scientific">Cryptotermes secundus</name>
    <dbReference type="NCBI Taxonomy" id="105785"/>
    <lineage>
        <taxon>Eukaryota</taxon>
        <taxon>Metazoa</taxon>
        <taxon>Ecdysozoa</taxon>
        <taxon>Arthropoda</taxon>
        <taxon>Hexapoda</taxon>
        <taxon>Insecta</taxon>
        <taxon>Pterygota</taxon>
        <taxon>Neoptera</taxon>
        <taxon>Polyneoptera</taxon>
        <taxon>Dictyoptera</taxon>
        <taxon>Blattodea</taxon>
        <taxon>Blattoidea</taxon>
        <taxon>Termitoidae</taxon>
        <taxon>Kalotermitidae</taxon>
        <taxon>Cryptotermitinae</taxon>
        <taxon>Cryptotermes</taxon>
    </lineage>
</organism>
<feature type="domain" description="C2H2-type" evidence="10">
    <location>
        <begin position="360"/>
        <end position="382"/>
    </location>
</feature>
<dbReference type="PANTHER" id="PTHR16515:SF66">
    <property type="entry name" value="C2H2-TYPE DOMAIN-CONTAINING PROTEIN"/>
    <property type="match status" value="1"/>
</dbReference>
<keyword evidence="6" id="KW-0862">Zinc</keyword>
<evidence type="ECO:0000259" key="10">
    <source>
        <dbReference type="PROSITE" id="PS50157"/>
    </source>
</evidence>
<dbReference type="EMBL" id="NEVH01004413">
    <property type="protein sequence ID" value="PNF39487.1"/>
    <property type="molecule type" value="Genomic_DNA"/>
</dbReference>
<dbReference type="GO" id="GO:0010468">
    <property type="term" value="P:regulation of gene expression"/>
    <property type="evidence" value="ECO:0007669"/>
    <property type="project" value="TreeGrafter"/>
</dbReference>
<dbReference type="SMART" id="SM00355">
    <property type="entry name" value="ZnF_C2H2"/>
    <property type="match status" value="8"/>
</dbReference>
<evidence type="ECO:0000256" key="4">
    <source>
        <dbReference type="ARBA" id="ARBA00022737"/>
    </source>
</evidence>
<dbReference type="GO" id="GO:0005634">
    <property type="term" value="C:nucleus"/>
    <property type="evidence" value="ECO:0007669"/>
    <property type="project" value="UniProtKB-SubCell"/>
</dbReference>
<dbReference type="AlphaFoldDB" id="A0A2J7RF91"/>
<dbReference type="FunFam" id="3.30.160.60:FF:000557">
    <property type="entry name" value="zinc finger and SCAN domain-containing protein 29"/>
    <property type="match status" value="1"/>
</dbReference>
<evidence type="ECO:0000256" key="7">
    <source>
        <dbReference type="ARBA" id="ARBA00023125"/>
    </source>
</evidence>
<dbReference type="InterPro" id="IPR050331">
    <property type="entry name" value="Zinc_finger"/>
</dbReference>
<feature type="domain" description="C2H2-type" evidence="10">
    <location>
        <begin position="276"/>
        <end position="303"/>
    </location>
</feature>
<proteinExistence type="inferred from homology"/>
<evidence type="ECO:0000256" key="3">
    <source>
        <dbReference type="ARBA" id="ARBA00022723"/>
    </source>
</evidence>